<sequence>MEKIDKQFIEFRNVSVLRQDRFILNDVNLSIASDENVAVIGPNGSGKSTFIKLITGNIYPSYTGDNTLCRLFGRDKWNISDLRQSLGIVTSELQNKFQTDITGFETVLSGFFSSVGIAKNHTVTLQMEEKARKMIEFLEVSRLKQHSIDTMSSGEARRFLIARALVNEPKVLVLDEPSNSLDIASAAKLHAVMRKIAAAGTKIILVTHLASDIIPEINRFIFFKDGKVFADGERAKVFTSEKLSQLFDMDVELTQKNGFCWLNGK</sequence>
<keyword evidence="2" id="KW-0547">Nucleotide-binding</keyword>
<dbReference type="GO" id="GO:0055085">
    <property type="term" value="P:transmembrane transport"/>
    <property type="evidence" value="ECO:0007669"/>
    <property type="project" value="InterPro"/>
</dbReference>
<dbReference type="OrthoDB" id="9789994at2"/>
<dbReference type="GO" id="GO:0016020">
    <property type="term" value="C:membrane"/>
    <property type="evidence" value="ECO:0007669"/>
    <property type="project" value="InterPro"/>
</dbReference>
<dbReference type="AlphaFoldDB" id="A0A0G3WK28"/>
<dbReference type="RefSeq" id="WP_052570804.1">
    <property type="nucleotide sequence ID" value="NZ_CP009498.1"/>
</dbReference>
<dbReference type="InterPro" id="IPR017871">
    <property type="entry name" value="ABC_transporter-like_CS"/>
</dbReference>
<name>A0A0G3WK28_9BACT</name>
<reference evidence="5 6" key="1">
    <citation type="submission" date="2014-09" db="EMBL/GenBank/DDBJ databases">
        <title>Complete genome sequence of Endomicrobium proavitum.</title>
        <authorList>
            <person name="Zheng H."/>
        </authorList>
    </citation>
    <scope>NUCLEOTIDE SEQUENCE [LARGE SCALE GENOMIC DNA]</scope>
    <source>
        <strain evidence="5 6">Rsa215</strain>
    </source>
</reference>
<evidence type="ECO:0000256" key="2">
    <source>
        <dbReference type="ARBA" id="ARBA00022741"/>
    </source>
</evidence>
<protein>
    <submittedName>
        <fullName evidence="5">ABC transporter ATP-binding component</fullName>
    </submittedName>
</protein>
<gene>
    <name evidence="5" type="ORF">Epro_0871</name>
</gene>
<dbReference type="Pfam" id="PF00005">
    <property type="entry name" value="ABC_tran"/>
    <property type="match status" value="1"/>
</dbReference>
<evidence type="ECO:0000259" key="4">
    <source>
        <dbReference type="PROSITE" id="PS50893"/>
    </source>
</evidence>
<dbReference type="InterPro" id="IPR050153">
    <property type="entry name" value="Metal_Ion_Import_ABC"/>
</dbReference>
<dbReference type="KEGG" id="epo:Epro_0871"/>
<dbReference type="GO" id="GO:0016887">
    <property type="term" value="F:ATP hydrolysis activity"/>
    <property type="evidence" value="ECO:0007669"/>
    <property type="project" value="InterPro"/>
</dbReference>
<dbReference type="InterPro" id="IPR015856">
    <property type="entry name" value="ABC_transpr_CbiO/EcfA_su"/>
</dbReference>
<keyword evidence="6" id="KW-1185">Reference proteome</keyword>
<dbReference type="InterPro" id="IPR003593">
    <property type="entry name" value="AAA+_ATPase"/>
</dbReference>
<evidence type="ECO:0000313" key="6">
    <source>
        <dbReference type="Proteomes" id="UP000035337"/>
    </source>
</evidence>
<dbReference type="InterPro" id="IPR027417">
    <property type="entry name" value="P-loop_NTPase"/>
</dbReference>
<dbReference type="SMART" id="SM00382">
    <property type="entry name" value="AAA"/>
    <property type="match status" value="1"/>
</dbReference>
<evidence type="ECO:0000256" key="3">
    <source>
        <dbReference type="ARBA" id="ARBA00022840"/>
    </source>
</evidence>
<dbReference type="PANTHER" id="PTHR42734">
    <property type="entry name" value="METAL TRANSPORT SYSTEM ATP-BINDING PROTEIN TM_0124-RELATED"/>
    <property type="match status" value="1"/>
</dbReference>
<evidence type="ECO:0000256" key="1">
    <source>
        <dbReference type="ARBA" id="ARBA00022448"/>
    </source>
</evidence>
<feature type="domain" description="ABC transporter" evidence="4">
    <location>
        <begin position="9"/>
        <end position="250"/>
    </location>
</feature>
<dbReference type="PROSITE" id="PS00211">
    <property type="entry name" value="ABC_TRANSPORTER_1"/>
    <property type="match status" value="1"/>
</dbReference>
<dbReference type="EMBL" id="CP009498">
    <property type="protein sequence ID" value="AKL98250.1"/>
    <property type="molecule type" value="Genomic_DNA"/>
</dbReference>
<keyword evidence="3 5" id="KW-0067">ATP-binding</keyword>
<dbReference type="SUPFAM" id="SSF52540">
    <property type="entry name" value="P-loop containing nucleoside triphosphate hydrolases"/>
    <property type="match status" value="1"/>
</dbReference>
<dbReference type="Gene3D" id="3.40.50.300">
    <property type="entry name" value="P-loop containing nucleotide triphosphate hydrolases"/>
    <property type="match status" value="1"/>
</dbReference>
<evidence type="ECO:0000313" key="5">
    <source>
        <dbReference type="EMBL" id="AKL98250.1"/>
    </source>
</evidence>
<organism evidence="5 6">
    <name type="scientific">Endomicrobium proavitum</name>
    <dbReference type="NCBI Taxonomy" id="1408281"/>
    <lineage>
        <taxon>Bacteria</taxon>
        <taxon>Pseudomonadati</taxon>
        <taxon>Elusimicrobiota</taxon>
        <taxon>Endomicrobiia</taxon>
        <taxon>Endomicrobiales</taxon>
        <taxon>Endomicrobiaceae</taxon>
        <taxon>Endomicrobium</taxon>
    </lineage>
</organism>
<dbReference type="PROSITE" id="PS50893">
    <property type="entry name" value="ABC_TRANSPORTER_2"/>
    <property type="match status" value="1"/>
</dbReference>
<dbReference type="CDD" id="cd03225">
    <property type="entry name" value="ABC_cobalt_CbiO_domain1"/>
    <property type="match status" value="1"/>
</dbReference>
<dbReference type="GO" id="GO:0005524">
    <property type="term" value="F:ATP binding"/>
    <property type="evidence" value="ECO:0007669"/>
    <property type="project" value="UniProtKB-KW"/>
</dbReference>
<dbReference type="InterPro" id="IPR003439">
    <property type="entry name" value="ABC_transporter-like_ATP-bd"/>
</dbReference>
<accession>A0A0G3WK28</accession>
<dbReference type="Proteomes" id="UP000035337">
    <property type="component" value="Chromosome"/>
</dbReference>
<dbReference type="STRING" id="1408281.Epro_0871"/>
<keyword evidence="1" id="KW-0813">Transport</keyword>
<proteinExistence type="predicted"/>